<evidence type="ECO:0000256" key="1">
    <source>
        <dbReference type="SAM" id="Coils"/>
    </source>
</evidence>
<dbReference type="AlphaFoldDB" id="A0A9J6F7T3"/>
<name>A0A9J6F7T3_RHIMP</name>
<dbReference type="VEuPathDB" id="VectorBase:LOC119161661"/>
<keyword evidence="1" id="KW-0175">Coiled coil</keyword>
<reference evidence="4" key="1">
    <citation type="journal article" date="2020" name="Cell">
        <title>Large-Scale Comparative Analyses of Tick Genomes Elucidate Their Genetic Diversity and Vector Capacities.</title>
        <authorList>
            <consortium name="Tick Genome and Microbiome Consortium (TIGMIC)"/>
            <person name="Jia N."/>
            <person name="Wang J."/>
            <person name="Shi W."/>
            <person name="Du L."/>
            <person name="Sun Y."/>
            <person name="Zhan W."/>
            <person name="Jiang J.F."/>
            <person name="Wang Q."/>
            <person name="Zhang B."/>
            <person name="Ji P."/>
            <person name="Bell-Sakyi L."/>
            <person name="Cui X.M."/>
            <person name="Yuan T.T."/>
            <person name="Jiang B.G."/>
            <person name="Yang W.F."/>
            <person name="Lam T.T."/>
            <person name="Chang Q.C."/>
            <person name="Ding S.J."/>
            <person name="Wang X.J."/>
            <person name="Zhu J.G."/>
            <person name="Ruan X.D."/>
            <person name="Zhao L."/>
            <person name="Wei J.T."/>
            <person name="Ye R.Z."/>
            <person name="Que T.C."/>
            <person name="Du C.H."/>
            <person name="Zhou Y.H."/>
            <person name="Cheng J.X."/>
            <person name="Dai P.F."/>
            <person name="Guo W.B."/>
            <person name="Han X.H."/>
            <person name="Huang E.J."/>
            <person name="Li L.F."/>
            <person name="Wei W."/>
            <person name="Gao Y.C."/>
            <person name="Liu J.Z."/>
            <person name="Shao H.Z."/>
            <person name="Wang X."/>
            <person name="Wang C.C."/>
            <person name="Yang T.C."/>
            <person name="Huo Q.B."/>
            <person name="Li W."/>
            <person name="Chen H.Y."/>
            <person name="Chen S.E."/>
            <person name="Zhou L.G."/>
            <person name="Ni X.B."/>
            <person name="Tian J.H."/>
            <person name="Sheng Y."/>
            <person name="Liu T."/>
            <person name="Pan Y.S."/>
            <person name="Xia L.Y."/>
            <person name="Li J."/>
            <person name="Zhao F."/>
            <person name="Cao W.C."/>
        </authorList>
    </citation>
    <scope>NUCLEOTIDE SEQUENCE</scope>
    <source>
        <strain evidence="4">Rmic-2018</strain>
    </source>
</reference>
<dbReference type="Proteomes" id="UP000821866">
    <property type="component" value="Chromosome 1"/>
</dbReference>
<protein>
    <submittedName>
        <fullName evidence="4">Uncharacterized protein</fullName>
    </submittedName>
</protein>
<feature type="transmembrane region" description="Helical" evidence="3">
    <location>
        <begin position="259"/>
        <end position="283"/>
    </location>
</feature>
<proteinExistence type="predicted"/>
<feature type="coiled-coil region" evidence="1">
    <location>
        <begin position="276"/>
        <end position="303"/>
    </location>
</feature>
<dbReference type="EMBL" id="JABSTU010000001">
    <property type="protein sequence ID" value="KAH8042401.1"/>
    <property type="molecule type" value="Genomic_DNA"/>
</dbReference>
<reference evidence="4" key="2">
    <citation type="submission" date="2021-09" db="EMBL/GenBank/DDBJ databases">
        <authorList>
            <person name="Jia N."/>
            <person name="Wang J."/>
            <person name="Shi W."/>
            <person name="Du L."/>
            <person name="Sun Y."/>
            <person name="Zhan W."/>
            <person name="Jiang J."/>
            <person name="Wang Q."/>
            <person name="Zhang B."/>
            <person name="Ji P."/>
            <person name="Sakyi L.B."/>
            <person name="Cui X."/>
            <person name="Yuan T."/>
            <person name="Jiang B."/>
            <person name="Yang W."/>
            <person name="Lam T.T.-Y."/>
            <person name="Chang Q."/>
            <person name="Ding S."/>
            <person name="Wang X."/>
            <person name="Zhu J."/>
            <person name="Ruan X."/>
            <person name="Zhao L."/>
            <person name="Wei J."/>
            <person name="Que T."/>
            <person name="Du C."/>
            <person name="Cheng J."/>
            <person name="Dai P."/>
            <person name="Han X."/>
            <person name="Huang E."/>
            <person name="Gao Y."/>
            <person name="Liu J."/>
            <person name="Shao H."/>
            <person name="Ye R."/>
            <person name="Li L."/>
            <person name="Wei W."/>
            <person name="Wang X."/>
            <person name="Wang C."/>
            <person name="Huo Q."/>
            <person name="Li W."/>
            <person name="Guo W."/>
            <person name="Chen H."/>
            <person name="Chen S."/>
            <person name="Zhou L."/>
            <person name="Zhou L."/>
            <person name="Ni X."/>
            <person name="Tian J."/>
            <person name="Zhou Y."/>
            <person name="Sheng Y."/>
            <person name="Liu T."/>
            <person name="Pan Y."/>
            <person name="Xia L."/>
            <person name="Li J."/>
            <person name="Zhao F."/>
            <person name="Cao W."/>
        </authorList>
    </citation>
    <scope>NUCLEOTIDE SEQUENCE</scope>
    <source>
        <strain evidence="4">Rmic-2018</strain>
        <tissue evidence="4">Larvae</tissue>
    </source>
</reference>
<feature type="compositionally biased region" description="Polar residues" evidence="2">
    <location>
        <begin position="109"/>
        <end position="122"/>
    </location>
</feature>
<evidence type="ECO:0000313" key="5">
    <source>
        <dbReference type="Proteomes" id="UP000821866"/>
    </source>
</evidence>
<keyword evidence="3" id="KW-0812">Transmembrane</keyword>
<feature type="region of interest" description="Disordered" evidence="2">
    <location>
        <begin position="95"/>
        <end position="134"/>
    </location>
</feature>
<keyword evidence="3" id="KW-0472">Membrane</keyword>
<evidence type="ECO:0000256" key="3">
    <source>
        <dbReference type="SAM" id="Phobius"/>
    </source>
</evidence>
<sequence>MVAQTGPCCLTIQKSIVYPPRVAVRQPVVNLKRHYHGPVVKMTKAYEAGSTALQSTTVDCRDGVTYARSKQACKLLRYRHVADLTTVYSYRPPRSSVRKHHVKKAPASASETAPGSASGSSTKRVRPTTRASWDGGPITALECYADDSAAEITNQSAGRSQNEATLAFLEARFDQDAEMRLLSYQIDKRKLDLRIQQYEDNMKLLDQQPADDIRLREAEMDMRRMETMAVLEEKWTSAAYRASQLDNCRQLVVPAQPSFRFTILVTMLSFFPGALLQGAAMLLRELRQRLRSAGNERQQKQRLLHISDGQRALVLAFIEVHPQLAAKAIELEHSFTVADRRWL</sequence>
<keyword evidence="5" id="KW-1185">Reference proteome</keyword>
<organism evidence="4 5">
    <name type="scientific">Rhipicephalus microplus</name>
    <name type="common">Cattle tick</name>
    <name type="synonym">Boophilus microplus</name>
    <dbReference type="NCBI Taxonomy" id="6941"/>
    <lineage>
        <taxon>Eukaryota</taxon>
        <taxon>Metazoa</taxon>
        <taxon>Ecdysozoa</taxon>
        <taxon>Arthropoda</taxon>
        <taxon>Chelicerata</taxon>
        <taxon>Arachnida</taxon>
        <taxon>Acari</taxon>
        <taxon>Parasitiformes</taxon>
        <taxon>Ixodida</taxon>
        <taxon>Ixodoidea</taxon>
        <taxon>Ixodidae</taxon>
        <taxon>Rhipicephalinae</taxon>
        <taxon>Rhipicephalus</taxon>
        <taxon>Boophilus</taxon>
    </lineage>
</organism>
<evidence type="ECO:0000313" key="4">
    <source>
        <dbReference type="EMBL" id="KAH8042401.1"/>
    </source>
</evidence>
<comment type="caution">
    <text evidence="4">The sequence shown here is derived from an EMBL/GenBank/DDBJ whole genome shotgun (WGS) entry which is preliminary data.</text>
</comment>
<evidence type="ECO:0000256" key="2">
    <source>
        <dbReference type="SAM" id="MobiDB-lite"/>
    </source>
</evidence>
<accession>A0A9J6F7T3</accession>
<gene>
    <name evidence="4" type="ORF">HPB51_023059</name>
</gene>
<feature type="coiled-coil region" evidence="1">
    <location>
        <begin position="181"/>
        <end position="208"/>
    </location>
</feature>
<keyword evidence="3" id="KW-1133">Transmembrane helix</keyword>